<reference evidence="1 2" key="1">
    <citation type="submission" date="2022-04" db="EMBL/GenBank/DDBJ databases">
        <title>Positive selection, recombination, and allopatry shape intraspecific diversity of widespread and dominant cyanobacteria.</title>
        <authorList>
            <person name="Wei J."/>
            <person name="Shu W."/>
            <person name="Hu C."/>
        </authorList>
    </citation>
    <scope>NUCLEOTIDE SEQUENCE [LARGE SCALE GENOMIC DNA]</scope>
    <source>
        <strain evidence="1 2">AS-A4</strain>
    </source>
</reference>
<evidence type="ECO:0000313" key="2">
    <source>
        <dbReference type="Proteomes" id="UP001476950"/>
    </source>
</evidence>
<proteinExistence type="predicted"/>
<dbReference type="Proteomes" id="UP001476950">
    <property type="component" value="Unassembled WGS sequence"/>
</dbReference>
<dbReference type="EMBL" id="JAMPLM010000058">
    <property type="protein sequence ID" value="MEP1062243.1"/>
    <property type="molecule type" value="Genomic_DNA"/>
</dbReference>
<name>A0ABV0KSL8_9CYAN</name>
<protein>
    <submittedName>
        <fullName evidence="1">Uncharacterized protein</fullName>
    </submittedName>
</protein>
<gene>
    <name evidence="1" type="ORF">NDI38_28115</name>
</gene>
<accession>A0ABV0KSL8</accession>
<organism evidence="1 2">
    <name type="scientific">Stenomitos frigidus AS-A4</name>
    <dbReference type="NCBI Taxonomy" id="2933935"/>
    <lineage>
        <taxon>Bacteria</taxon>
        <taxon>Bacillati</taxon>
        <taxon>Cyanobacteriota</taxon>
        <taxon>Cyanophyceae</taxon>
        <taxon>Leptolyngbyales</taxon>
        <taxon>Leptolyngbyaceae</taxon>
        <taxon>Stenomitos</taxon>
    </lineage>
</organism>
<dbReference type="RefSeq" id="WP_190452746.1">
    <property type="nucleotide sequence ID" value="NZ_JAMPLM010000058.1"/>
</dbReference>
<comment type="caution">
    <text evidence="1">The sequence shown here is derived from an EMBL/GenBank/DDBJ whole genome shotgun (WGS) entry which is preliminary data.</text>
</comment>
<sequence>MPIEITLERRQLQLTSTEAALAKAATSRHALRRQFDHAIAAKQALFEPAGSLKVDEATLCWSIHRYSEQLVPDATAQIKGFLALQRPLYFEPGFAPLYYFTHKSGGQGVSVSKSAVAAVAEGIGALVMQRLMKARILCRPCHDYPDMIGTDAPSGSQISTSKLYLMEVKGTCMRSVSEMRQTLAEEVFRLAAYTTAAQDLDPARAMVGVLVGVVIHTVDRFSALLIEVTL</sequence>
<keyword evidence="2" id="KW-1185">Reference proteome</keyword>
<evidence type="ECO:0000313" key="1">
    <source>
        <dbReference type="EMBL" id="MEP1062243.1"/>
    </source>
</evidence>